<keyword evidence="2" id="KW-1185">Reference proteome</keyword>
<evidence type="ECO:0008006" key="3">
    <source>
        <dbReference type="Google" id="ProtNLM"/>
    </source>
</evidence>
<reference evidence="1 2" key="1">
    <citation type="submission" date="2013-03" db="EMBL/GenBank/DDBJ databases">
        <title>The Genome Sequence of Exophiala aquamarina CBS 119918.</title>
        <authorList>
            <consortium name="The Broad Institute Genomics Platform"/>
            <person name="Cuomo C."/>
            <person name="de Hoog S."/>
            <person name="Gorbushina A."/>
            <person name="Walker B."/>
            <person name="Young S.K."/>
            <person name="Zeng Q."/>
            <person name="Gargeya S."/>
            <person name="Fitzgerald M."/>
            <person name="Haas B."/>
            <person name="Abouelleil A."/>
            <person name="Allen A.W."/>
            <person name="Alvarado L."/>
            <person name="Arachchi H.M."/>
            <person name="Berlin A.M."/>
            <person name="Chapman S.B."/>
            <person name="Gainer-Dewar J."/>
            <person name="Goldberg J."/>
            <person name="Griggs A."/>
            <person name="Gujja S."/>
            <person name="Hansen M."/>
            <person name="Howarth C."/>
            <person name="Imamovic A."/>
            <person name="Ireland A."/>
            <person name="Larimer J."/>
            <person name="McCowan C."/>
            <person name="Murphy C."/>
            <person name="Pearson M."/>
            <person name="Poon T.W."/>
            <person name="Priest M."/>
            <person name="Roberts A."/>
            <person name="Saif S."/>
            <person name="Shea T."/>
            <person name="Sisk P."/>
            <person name="Sykes S."/>
            <person name="Wortman J."/>
            <person name="Nusbaum C."/>
            <person name="Birren B."/>
        </authorList>
    </citation>
    <scope>NUCLEOTIDE SEQUENCE [LARGE SCALE GENOMIC DNA]</scope>
    <source>
        <strain evidence="1 2">CBS 119918</strain>
    </source>
</reference>
<dbReference type="Proteomes" id="UP000027920">
    <property type="component" value="Unassembled WGS sequence"/>
</dbReference>
<dbReference type="InterPro" id="IPR021858">
    <property type="entry name" value="Fun_TF"/>
</dbReference>
<dbReference type="Pfam" id="PF11951">
    <property type="entry name" value="Fungal_trans_2"/>
    <property type="match status" value="1"/>
</dbReference>
<accession>A0A072PVU8</accession>
<protein>
    <recommendedName>
        <fullName evidence="3">Transcription factor domain-containing protein</fullName>
    </recommendedName>
</protein>
<dbReference type="EMBL" id="AMGV01000001">
    <property type="protein sequence ID" value="KEF63473.1"/>
    <property type="molecule type" value="Genomic_DNA"/>
</dbReference>
<dbReference type="AlphaFoldDB" id="A0A072PVU8"/>
<sequence>MATQRPSYFGIGQDLSLLKDYIPYVLSDKMIFCAMIAMSSTAANIAASGNRERSPETLKYYQFALSLLRQRLATEGDHPSDAVIITLSSLCGFEAMSGNYEGLDMHTQGIKQVVALRGGVDCLGFDGYLKTIAIAWQTFYNARHSRILDDEELFPKNGQLTYPVHPFDPSLCEAVARLPTGLSEMSLAGLLSYQIILLVGRITNWSHNMSKAFKEVDIYSLHRMSANSRHVTLCGEFLHRPNVSLIEQLVVLALMGFCYSLDATRAMFWMTNAYLQIRCRHLNNGHIELADKNRNHAVWIGTTLVATYDLGTQASILGMSLLNAQTMLPDWQKNVKLCEQYFWNDALSLKLAAKIGNLSKGRKPIK</sequence>
<evidence type="ECO:0000313" key="2">
    <source>
        <dbReference type="Proteomes" id="UP000027920"/>
    </source>
</evidence>
<gene>
    <name evidence="1" type="ORF">A1O9_01451</name>
</gene>
<dbReference type="GeneID" id="25276397"/>
<evidence type="ECO:0000313" key="1">
    <source>
        <dbReference type="EMBL" id="KEF63473.1"/>
    </source>
</evidence>
<dbReference type="OrthoDB" id="4159781at2759"/>
<dbReference type="VEuPathDB" id="FungiDB:A1O9_01451"/>
<organism evidence="1 2">
    <name type="scientific">Exophiala aquamarina CBS 119918</name>
    <dbReference type="NCBI Taxonomy" id="1182545"/>
    <lineage>
        <taxon>Eukaryota</taxon>
        <taxon>Fungi</taxon>
        <taxon>Dikarya</taxon>
        <taxon>Ascomycota</taxon>
        <taxon>Pezizomycotina</taxon>
        <taxon>Eurotiomycetes</taxon>
        <taxon>Chaetothyriomycetidae</taxon>
        <taxon>Chaetothyriales</taxon>
        <taxon>Herpotrichiellaceae</taxon>
        <taxon>Exophiala</taxon>
    </lineage>
</organism>
<dbReference type="PANTHER" id="PTHR37540:SF5">
    <property type="entry name" value="TRANSCRIPTION FACTOR DOMAIN-CONTAINING PROTEIN"/>
    <property type="match status" value="1"/>
</dbReference>
<name>A0A072PVU8_9EURO</name>
<dbReference type="RefSeq" id="XP_013266063.1">
    <property type="nucleotide sequence ID" value="XM_013410609.1"/>
</dbReference>
<proteinExistence type="predicted"/>
<dbReference type="PANTHER" id="PTHR37540">
    <property type="entry name" value="TRANSCRIPTION FACTOR (ACR-2), PUTATIVE-RELATED-RELATED"/>
    <property type="match status" value="1"/>
</dbReference>
<dbReference type="HOGENOM" id="CLU_032227_4_1_1"/>
<comment type="caution">
    <text evidence="1">The sequence shown here is derived from an EMBL/GenBank/DDBJ whole genome shotgun (WGS) entry which is preliminary data.</text>
</comment>